<dbReference type="Proteomes" id="UP000000724">
    <property type="component" value="Contig Pc00c12"/>
</dbReference>
<feature type="region of interest" description="Disordered" evidence="1">
    <location>
        <begin position="14"/>
        <end position="47"/>
    </location>
</feature>
<evidence type="ECO:0000313" key="3">
    <source>
        <dbReference type="Proteomes" id="UP000000724"/>
    </source>
</evidence>
<dbReference type="HOGENOM" id="CLU_1065978_0_0_1"/>
<feature type="compositionally biased region" description="Basic and acidic residues" evidence="1">
    <location>
        <begin position="14"/>
        <end position="27"/>
    </location>
</feature>
<dbReference type="VEuPathDB" id="FungiDB:PCH_Pc12g12180"/>
<sequence length="261" mass="29400">MAILESLIIGKLQDRSNRPHSTRDSKTTESGTNTYIEVLGRPPNRTSYPSHRLVFPRSQNYKRTPKYERAIRTTGCKPCFFSFTGIATAGHRRQRDGTAQPEWENGKRAALGILAGAAPAIARITRYEKRQVLEREPRKRLKKRSTAALPDERIKHVQPWCRHCGDLTGKLGTMDVAKTKVKRSAVPIFSFVSGRTWSTSPHSTNHGNATASLGARYEEEWLSMDSGSVPRRQPWVLDYVNLGTRLSAFLMLSVKVTNPRP</sequence>
<dbReference type="AlphaFoldDB" id="B6GYC3"/>
<dbReference type="EMBL" id="AM920427">
    <property type="protein sequence ID" value="CAP80845.1"/>
    <property type="molecule type" value="Genomic_DNA"/>
</dbReference>
<accession>B6GYC3</accession>
<protein>
    <submittedName>
        <fullName evidence="2">Uncharacterized protein</fullName>
    </submittedName>
</protein>
<evidence type="ECO:0000256" key="1">
    <source>
        <dbReference type="SAM" id="MobiDB-lite"/>
    </source>
</evidence>
<dbReference type="OMA" id="PEWENGK"/>
<gene>
    <name evidence="2" type="ORF">Pc12g12180</name>
    <name evidence="2" type="ORF">PCH_Pc12g12180</name>
</gene>
<name>B6GYC3_PENRW</name>
<proteinExistence type="predicted"/>
<organism evidence="2 3">
    <name type="scientific">Penicillium rubens (strain ATCC 28089 / DSM 1075 / NRRL 1951 / Wisconsin 54-1255)</name>
    <name type="common">Penicillium chrysogenum</name>
    <dbReference type="NCBI Taxonomy" id="500485"/>
    <lineage>
        <taxon>Eukaryota</taxon>
        <taxon>Fungi</taxon>
        <taxon>Dikarya</taxon>
        <taxon>Ascomycota</taxon>
        <taxon>Pezizomycotina</taxon>
        <taxon>Eurotiomycetes</taxon>
        <taxon>Eurotiomycetidae</taxon>
        <taxon>Eurotiales</taxon>
        <taxon>Aspergillaceae</taxon>
        <taxon>Penicillium</taxon>
        <taxon>Penicillium chrysogenum species complex</taxon>
    </lineage>
</organism>
<dbReference type="OrthoDB" id="10533273at2759"/>
<evidence type="ECO:0000313" key="2">
    <source>
        <dbReference type="EMBL" id="CAP80845.1"/>
    </source>
</evidence>
<keyword evidence="3" id="KW-1185">Reference proteome</keyword>
<reference evidence="2 3" key="1">
    <citation type="journal article" date="2008" name="Nat. Biotechnol.">
        <title>Genome sequencing and analysis of the filamentous fungus Penicillium chrysogenum.</title>
        <authorList>
            <person name="van den Berg M.A."/>
            <person name="Albang R."/>
            <person name="Albermann K."/>
            <person name="Badger J.H."/>
            <person name="Daran J.-M."/>
            <person name="Driessen A.J.M."/>
            <person name="Garcia-Estrada C."/>
            <person name="Fedorova N.D."/>
            <person name="Harris D.M."/>
            <person name="Heijne W.H.M."/>
            <person name="Joardar V.S."/>
            <person name="Kiel J.A.K.W."/>
            <person name="Kovalchuk A."/>
            <person name="Martin J.F."/>
            <person name="Nierman W.C."/>
            <person name="Nijland J.G."/>
            <person name="Pronk J.T."/>
            <person name="Roubos J.A."/>
            <person name="van der Klei I.J."/>
            <person name="van Peij N.N.M.E."/>
            <person name="Veenhuis M."/>
            <person name="von Doehren H."/>
            <person name="Wagner C."/>
            <person name="Wortman J.R."/>
            <person name="Bovenberg R.A.L."/>
        </authorList>
    </citation>
    <scope>NUCLEOTIDE SEQUENCE [LARGE SCALE GENOMIC DNA]</scope>
    <source>
        <strain evidence="3">ATCC 28089 / DSM 1075 / NRRL 1951 / Wisconsin 54-1255</strain>
    </source>
</reference>